<keyword evidence="3" id="KW-1185">Reference proteome</keyword>
<dbReference type="PROSITE" id="PS50943">
    <property type="entry name" value="HTH_CROC1"/>
    <property type="match status" value="1"/>
</dbReference>
<dbReference type="SUPFAM" id="SSF47413">
    <property type="entry name" value="lambda repressor-like DNA-binding domains"/>
    <property type="match status" value="1"/>
</dbReference>
<organism evidence="2 3">
    <name type="scientific">Gordonia pseudamarae</name>
    <dbReference type="NCBI Taxonomy" id="2831662"/>
    <lineage>
        <taxon>Bacteria</taxon>
        <taxon>Bacillati</taxon>
        <taxon>Actinomycetota</taxon>
        <taxon>Actinomycetes</taxon>
        <taxon>Mycobacteriales</taxon>
        <taxon>Gordoniaceae</taxon>
        <taxon>Gordonia</taxon>
    </lineage>
</organism>
<dbReference type="InterPro" id="IPR001387">
    <property type="entry name" value="Cro/C1-type_HTH"/>
</dbReference>
<dbReference type="RefSeq" id="WP_213245493.1">
    <property type="nucleotide sequence ID" value="NZ_CP045806.1"/>
</dbReference>
<evidence type="ECO:0000313" key="3">
    <source>
        <dbReference type="Proteomes" id="UP001059836"/>
    </source>
</evidence>
<gene>
    <name evidence="2" type="ORF">GII31_21825</name>
</gene>
<dbReference type="CDD" id="cd00093">
    <property type="entry name" value="HTH_XRE"/>
    <property type="match status" value="1"/>
</dbReference>
<accession>A0ABX6IMJ0</accession>
<evidence type="ECO:0000259" key="1">
    <source>
        <dbReference type="PROSITE" id="PS50943"/>
    </source>
</evidence>
<dbReference type="Gene3D" id="1.10.260.40">
    <property type="entry name" value="lambda repressor-like DNA-binding domains"/>
    <property type="match status" value="1"/>
</dbReference>
<protein>
    <submittedName>
        <fullName evidence="2">Helix-turn-helix domain-containing protein</fullName>
    </submittedName>
</protein>
<dbReference type="SMART" id="SM00530">
    <property type="entry name" value="HTH_XRE"/>
    <property type="match status" value="1"/>
</dbReference>
<dbReference type="EMBL" id="CP045809">
    <property type="protein sequence ID" value="QHN37143.1"/>
    <property type="molecule type" value="Genomic_DNA"/>
</dbReference>
<dbReference type="Pfam" id="PF01381">
    <property type="entry name" value="HTH_3"/>
    <property type="match status" value="1"/>
</dbReference>
<evidence type="ECO:0000313" key="2">
    <source>
        <dbReference type="EMBL" id="QHN37143.1"/>
    </source>
</evidence>
<dbReference type="Proteomes" id="UP001059836">
    <property type="component" value="Chromosome"/>
</dbReference>
<sequence length="101" mass="11140">MDRIEELEIELANDRHTGLREQLAANDDRLLESLVAIRKAKGLTREEVARRMNRSAAAVVDLERLGADPHLSTIRRYAAAIGARIDTSVTDADYQAMGGPP</sequence>
<reference evidence="2" key="1">
    <citation type="journal article" date="2021" name="Nat. Microbiol.">
        <title>Cocultivation of an ultrasmall environmental parasitic bacterium with lytic ability against bacteria associated with wastewater foams.</title>
        <authorList>
            <person name="Batinovic S."/>
            <person name="Rose J.J.A."/>
            <person name="Ratcliffe J."/>
            <person name="Seviour R.J."/>
            <person name="Petrovski S."/>
        </authorList>
    </citation>
    <scope>NUCLEOTIDE SEQUENCE</scope>
    <source>
        <strain evidence="2">CON9</strain>
    </source>
</reference>
<feature type="domain" description="HTH cro/C1-type" evidence="1">
    <location>
        <begin position="34"/>
        <end position="88"/>
    </location>
</feature>
<proteinExistence type="predicted"/>
<dbReference type="InterPro" id="IPR010982">
    <property type="entry name" value="Lambda_DNA-bd_dom_sf"/>
</dbReference>
<name>A0ABX6IMJ0_9ACTN</name>